<name>A0ABX7T660_9SPHN</name>
<dbReference type="RefSeq" id="WP_207987549.1">
    <property type="nucleotide sequence ID" value="NZ_CP071794.1"/>
</dbReference>
<dbReference type="Gene3D" id="3.40.50.1820">
    <property type="entry name" value="alpha/beta hydrolase"/>
    <property type="match status" value="1"/>
</dbReference>
<dbReference type="Proteomes" id="UP000663923">
    <property type="component" value="Chromosome"/>
</dbReference>
<evidence type="ECO:0000313" key="3">
    <source>
        <dbReference type="Proteomes" id="UP000663923"/>
    </source>
</evidence>
<dbReference type="PANTHER" id="PTHR12277">
    <property type="entry name" value="ALPHA/BETA HYDROLASE DOMAIN-CONTAINING PROTEIN"/>
    <property type="match status" value="1"/>
</dbReference>
<keyword evidence="2" id="KW-0378">Hydrolase</keyword>
<keyword evidence="3" id="KW-1185">Reference proteome</keyword>
<dbReference type="SUPFAM" id="SSF53474">
    <property type="entry name" value="alpha/beta-Hydrolases"/>
    <property type="match status" value="1"/>
</dbReference>
<dbReference type="InterPro" id="IPR029058">
    <property type="entry name" value="AB_hydrolase_fold"/>
</dbReference>
<gene>
    <name evidence="2" type="ORF">J4G78_16265</name>
</gene>
<dbReference type="GO" id="GO:0016787">
    <property type="term" value="F:hydrolase activity"/>
    <property type="evidence" value="ECO:0007669"/>
    <property type="project" value="UniProtKB-KW"/>
</dbReference>
<feature type="domain" description="AB hydrolase-1" evidence="1">
    <location>
        <begin position="74"/>
        <end position="173"/>
    </location>
</feature>
<dbReference type="Pfam" id="PF00561">
    <property type="entry name" value="Abhydrolase_1"/>
    <property type="match status" value="1"/>
</dbReference>
<evidence type="ECO:0000259" key="1">
    <source>
        <dbReference type="Pfam" id="PF00561"/>
    </source>
</evidence>
<dbReference type="EMBL" id="CP071794">
    <property type="protein sequence ID" value="QTD55725.1"/>
    <property type="molecule type" value="Genomic_DNA"/>
</dbReference>
<organism evidence="2 3">
    <name type="scientific">Parasphingorhabdus cellanae</name>
    <dbReference type="NCBI Taxonomy" id="2806553"/>
    <lineage>
        <taxon>Bacteria</taxon>
        <taxon>Pseudomonadati</taxon>
        <taxon>Pseudomonadota</taxon>
        <taxon>Alphaproteobacteria</taxon>
        <taxon>Sphingomonadales</taxon>
        <taxon>Sphingomonadaceae</taxon>
        <taxon>Parasphingorhabdus</taxon>
    </lineage>
</organism>
<accession>A0ABX7T660</accession>
<dbReference type="InterPro" id="IPR000073">
    <property type="entry name" value="AB_hydrolase_1"/>
</dbReference>
<reference evidence="2 3" key="1">
    <citation type="submission" date="2021-03" db="EMBL/GenBank/DDBJ databases">
        <title>Complete genome of Parasphingorhabdus_sp.JHSY0214.</title>
        <authorList>
            <person name="Yoo J.H."/>
            <person name="Bae J.W."/>
        </authorList>
    </citation>
    <scope>NUCLEOTIDE SEQUENCE [LARGE SCALE GENOMIC DNA]</scope>
    <source>
        <strain evidence="2 3">JHSY0214</strain>
    </source>
</reference>
<proteinExistence type="predicted"/>
<evidence type="ECO:0000313" key="2">
    <source>
        <dbReference type="EMBL" id="QTD55725.1"/>
    </source>
</evidence>
<protein>
    <submittedName>
        <fullName evidence="2">Alpha/beta hydrolase</fullName>
    </submittedName>
</protein>
<sequence length="272" mass="29591">MRSILLSLVFAAGLYILLVALAYSFQRSLLYFPDQHISSDEELASAGFKPIKIITQNSGKLTSLWRAPADPTKPIIIHFHGNGGSLAVRLPIYEAMAQDGAGVLAVGYPGYGGNPGSPSEEVFYEAAQANYDWLTASGHRPGRIVIVAQSLGTGVATWLASHNDAAGLILEAAYTGMDDMAQRQFPILPAKSLIKDRYRSIERIDQINMPLSWIHGTNDELIPFAMGQKLFDAATEPKIAHPVENGGHNDLWMRGVGALVRTDAQRFISSEK</sequence>
<dbReference type="PANTHER" id="PTHR12277:SF81">
    <property type="entry name" value="PROTEIN ABHD13"/>
    <property type="match status" value="1"/>
</dbReference>